<comment type="subcellular location">
    <subcellularLocation>
        <location evidence="1">Cell inner membrane</location>
        <topology evidence="1">Multi-pass membrane protein</topology>
    </subcellularLocation>
    <subcellularLocation>
        <location evidence="8">Cell membrane</location>
        <topology evidence="8">Multi-pass membrane protein</topology>
    </subcellularLocation>
</comment>
<dbReference type="PROSITE" id="PS50928">
    <property type="entry name" value="ABC_TM1"/>
    <property type="match status" value="1"/>
</dbReference>
<feature type="domain" description="ABC transmembrane type-1" evidence="9">
    <location>
        <begin position="25"/>
        <end position="217"/>
    </location>
</feature>
<dbReference type="InterPro" id="IPR010065">
    <property type="entry name" value="AA_ABC_transptr_permease_3TM"/>
</dbReference>
<comment type="similarity">
    <text evidence="2">Belongs to the binding-protein-dependent transport system permease family. HisMQ subfamily.</text>
</comment>
<keyword evidence="3 8" id="KW-0813">Transport</keyword>
<feature type="transmembrane region" description="Helical" evidence="8">
    <location>
        <begin position="169"/>
        <end position="190"/>
    </location>
</feature>
<keyword evidence="7 8" id="KW-0472">Membrane</keyword>
<comment type="caution">
    <text evidence="10">The sequence shown here is derived from an EMBL/GenBank/DDBJ whole genome shotgun (WGS) entry which is preliminary data.</text>
</comment>
<dbReference type="CDD" id="cd06261">
    <property type="entry name" value="TM_PBP2"/>
    <property type="match status" value="1"/>
</dbReference>
<dbReference type="SUPFAM" id="SSF161098">
    <property type="entry name" value="MetI-like"/>
    <property type="match status" value="1"/>
</dbReference>
<dbReference type="InterPro" id="IPR000515">
    <property type="entry name" value="MetI-like"/>
</dbReference>
<evidence type="ECO:0000313" key="10">
    <source>
        <dbReference type="EMBL" id="MDZ5457974.1"/>
    </source>
</evidence>
<evidence type="ECO:0000313" key="11">
    <source>
        <dbReference type="Proteomes" id="UP001293718"/>
    </source>
</evidence>
<dbReference type="PANTHER" id="PTHR30614:SF21">
    <property type="entry name" value="AMINO ACID ABC TRANSPORTER PERMEASE"/>
    <property type="match status" value="1"/>
</dbReference>
<evidence type="ECO:0000256" key="5">
    <source>
        <dbReference type="ARBA" id="ARBA00022692"/>
    </source>
</evidence>
<evidence type="ECO:0000256" key="2">
    <source>
        <dbReference type="ARBA" id="ARBA00010072"/>
    </source>
</evidence>
<dbReference type="Pfam" id="PF00528">
    <property type="entry name" value="BPD_transp_1"/>
    <property type="match status" value="1"/>
</dbReference>
<evidence type="ECO:0000256" key="8">
    <source>
        <dbReference type="RuleBase" id="RU363032"/>
    </source>
</evidence>
<sequence length="248" mass="26677">MLDLIHDFGLYFLIGQYPNGPLGGLALTVLLSALALLAAMPLGLALALARASRWRALRWPVAALITVVRALPLLMVVFWAYFFLPALTGQRTGQFGTMLMALVLFDAVYLAEIVRAGLRSVPRGQRDAARALGMSEAATLRSVVLPQALRAVLPSLVNQFVATIKATSLGYIIGLGEFSFVATQVNTLVFTRAAEVYTLLASGYFVLCFGLSRLAMTLERCLSMRGGAVKDRGARVNTAVRLETAAGR</sequence>
<evidence type="ECO:0000256" key="1">
    <source>
        <dbReference type="ARBA" id="ARBA00004429"/>
    </source>
</evidence>
<keyword evidence="4" id="KW-1003">Cell membrane</keyword>
<evidence type="ECO:0000256" key="4">
    <source>
        <dbReference type="ARBA" id="ARBA00022475"/>
    </source>
</evidence>
<reference evidence="10 11" key="1">
    <citation type="submission" date="2023-11" db="EMBL/GenBank/DDBJ databases">
        <title>Draft genome of Azohydromonas lata strain H1 (DSM1123), a polyhydroxyalkanoate producer.</title>
        <authorList>
            <person name="Traversa D."/>
            <person name="D'Addabbo P."/>
            <person name="Pazzani C."/>
            <person name="Manzari C."/>
            <person name="Chiara M."/>
            <person name="Scrascia M."/>
        </authorList>
    </citation>
    <scope>NUCLEOTIDE SEQUENCE [LARGE SCALE GENOMIC DNA]</scope>
    <source>
        <strain evidence="10 11">H1</strain>
    </source>
</reference>
<dbReference type="RefSeq" id="WP_322466152.1">
    <property type="nucleotide sequence ID" value="NZ_JAXOJX010000024.1"/>
</dbReference>
<name>A0ABU5IGR6_9BURK</name>
<keyword evidence="6 8" id="KW-1133">Transmembrane helix</keyword>
<dbReference type="Gene3D" id="1.10.3720.10">
    <property type="entry name" value="MetI-like"/>
    <property type="match status" value="1"/>
</dbReference>
<evidence type="ECO:0000259" key="9">
    <source>
        <dbReference type="PROSITE" id="PS50928"/>
    </source>
</evidence>
<accession>A0ABU5IGR6</accession>
<dbReference type="InterPro" id="IPR035906">
    <property type="entry name" value="MetI-like_sf"/>
</dbReference>
<protein>
    <submittedName>
        <fullName evidence="10">Amino acid ABC transporter permease</fullName>
    </submittedName>
</protein>
<dbReference type="EMBL" id="JAXOJX010000024">
    <property type="protein sequence ID" value="MDZ5457974.1"/>
    <property type="molecule type" value="Genomic_DNA"/>
</dbReference>
<feature type="transmembrane region" description="Helical" evidence="8">
    <location>
        <begin position="196"/>
        <end position="216"/>
    </location>
</feature>
<keyword evidence="5 8" id="KW-0812">Transmembrane</keyword>
<dbReference type="Proteomes" id="UP001293718">
    <property type="component" value="Unassembled WGS sequence"/>
</dbReference>
<gene>
    <name evidence="10" type="ORF">SM757_15450</name>
</gene>
<dbReference type="InterPro" id="IPR043429">
    <property type="entry name" value="ArtM/GltK/GlnP/TcyL/YhdX-like"/>
</dbReference>
<proteinExistence type="inferred from homology"/>
<keyword evidence="11" id="KW-1185">Reference proteome</keyword>
<feature type="transmembrane region" description="Helical" evidence="8">
    <location>
        <begin position="61"/>
        <end position="83"/>
    </location>
</feature>
<feature type="transmembrane region" description="Helical" evidence="8">
    <location>
        <begin position="95"/>
        <end position="114"/>
    </location>
</feature>
<evidence type="ECO:0000256" key="7">
    <source>
        <dbReference type="ARBA" id="ARBA00023136"/>
    </source>
</evidence>
<evidence type="ECO:0000256" key="6">
    <source>
        <dbReference type="ARBA" id="ARBA00022989"/>
    </source>
</evidence>
<organism evidence="10 11">
    <name type="scientific">Azohydromonas lata</name>
    <dbReference type="NCBI Taxonomy" id="45677"/>
    <lineage>
        <taxon>Bacteria</taxon>
        <taxon>Pseudomonadati</taxon>
        <taxon>Pseudomonadota</taxon>
        <taxon>Betaproteobacteria</taxon>
        <taxon>Burkholderiales</taxon>
        <taxon>Sphaerotilaceae</taxon>
        <taxon>Azohydromonas</taxon>
    </lineage>
</organism>
<dbReference type="PANTHER" id="PTHR30614">
    <property type="entry name" value="MEMBRANE COMPONENT OF AMINO ACID ABC TRANSPORTER"/>
    <property type="match status" value="1"/>
</dbReference>
<feature type="transmembrane region" description="Helical" evidence="8">
    <location>
        <begin position="25"/>
        <end position="49"/>
    </location>
</feature>
<evidence type="ECO:0000256" key="3">
    <source>
        <dbReference type="ARBA" id="ARBA00022448"/>
    </source>
</evidence>
<dbReference type="NCBIfam" id="TIGR01726">
    <property type="entry name" value="HEQRo_perm_3TM"/>
    <property type="match status" value="1"/>
</dbReference>